<dbReference type="AlphaFoldDB" id="A0A654DLD1"/>
<dbReference type="Gene3D" id="2.40.70.10">
    <property type="entry name" value="Acid Proteases"/>
    <property type="match status" value="1"/>
</dbReference>
<gene>
    <name evidence="1" type="ORF">SPHINGO8BC_70160</name>
</gene>
<dbReference type="SUPFAM" id="SSF50630">
    <property type="entry name" value="Acid proteases"/>
    <property type="match status" value="1"/>
</dbReference>
<sequence>MYKTVLTRQFYLSIIAIIILPFTTLGQSLPLQLLASGHIVVEAEIEGKKGNFIFDTGGGINLFFEDFAKDLKKNESYNFLTAFRATGEKMTIPIYRSSTIKFNGKEFNDIPFSTFDMKLAGINGLISLPMLYDTEFIIDYTKKQLIFPKEKLKSEKIIQIQLTTNADRSLDITTEVYLNDKYRINILLDSGAGDDSFWFSDRFIPILGLDPSKLEITARASEFNPEIKTKYYKGRISSVSNSFSKVETPTVSFVEGLIYEGKTSINWLGKKLGFNLKEKKIYLLD</sequence>
<proteinExistence type="predicted"/>
<dbReference type="EMBL" id="CABWMV010000026">
    <property type="protein sequence ID" value="VXD06789.1"/>
    <property type="molecule type" value="Genomic_DNA"/>
</dbReference>
<evidence type="ECO:0008006" key="3">
    <source>
        <dbReference type="Google" id="ProtNLM"/>
    </source>
</evidence>
<dbReference type="RefSeq" id="WP_159332967.1">
    <property type="nucleotide sequence ID" value="NZ_DALYQD010000020.1"/>
</dbReference>
<evidence type="ECO:0000313" key="1">
    <source>
        <dbReference type="EMBL" id="VXD06789.1"/>
    </source>
</evidence>
<name>A0A654DLD1_SPHMU</name>
<organism evidence="1 2">
    <name type="scientific">Sphingobacterium multivorum</name>
    <dbReference type="NCBI Taxonomy" id="28454"/>
    <lineage>
        <taxon>Bacteria</taxon>
        <taxon>Pseudomonadati</taxon>
        <taxon>Bacteroidota</taxon>
        <taxon>Sphingobacteriia</taxon>
        <taxon>Sphingobacteriales</taxon>
        <taxon>Sphingobacteriaceae</taxon>
        <taxon>Sphingobacterium</taxon>
    </lineage>
</organism>
<evidence type="ECO:0000313" key="2">
    <source>
        <dbReference type="Proteomes" id="UP000432350"/>
    </source>
</evidence>
<dbReference type="Proteomes" id="UP000432350">
    <property type="component" value="Unassembled WGS sequence"/>
</dbReference>
<accession>A0A654DLD1</accession>
<reference evidence="1 2" key="1">
    <citation type="submission" date="2019-10" db="EMBL/GenBank/DDBJ databases">
        <authorList>
            <person name="Karimi E."/>
        </authorList>
    </citation>
    <scope>NUCLEOTIDE SEQUENCE [LARGE SCALE GENOMIC DNA]</scope>
    <source>
        <strain evidence="1">Sphingobacterium sp. 8BC</strain>
    </source>
</reference>
<dbReference type="InterPro" id="IPR021109">
    <property type="entry name" value="Peptidase_aspartic_dom_sf"/>
</dbReference>
<dbReference type="Pfam" id="PF13650">
    <property type="entry name" value="Asp_protease_2"/>
    <property type="match status" value="1"/>
</dbReference>
<protein>
    <recommendedName>
        <fullName evidence="3">Aspartyl protease</fullName>
    </recommendedName>
</protein>
<dbReference type="CDD" id="cd05483">
    <property type="entry name" value="retropepsin_like_bacteria"/>
    <property type="match status" value="1"/>
</dbReference>
<dbReference type="InterPro" id="IPR034122">
    <property type="entry name" value="Retropepsin-like_bacterial"/>
</dbReference>